<feature type="domain" description="DUF6036" evidence="1">
    <location>
        <begin position="6"/>
        <end position="166"/>
    </location>
</feature>
<gene>
    <name evidence="2" type="ORF">GNZ21_07735</name>
</gene>
<comment type="caution">
    <text evidence="2">The sequence shown here is derived from an EMBL/GenBank/DDBJ whole genome shotgun (WGS) entry which is preliminary data.</text>
</comment>
<sequence>MKREQLIHAIRAAAQIVQQRELIVIGSQAILGSFSEEELPPEATYSNEIDIMPLNDDDAATLARKLDVIGEYSDFHEQHQFYVDGVSRRTATLPAGWEDRLIRVKAGSVIAEDAYGYCVEPHDLCVAKLLAHRQKDKAFVGALVREEIVDPKLLRQRLMATTPKQYDNYDHAISWVDSHIRKRESASSPLVSNEQQASLDLINSQMRNPGTQSPGIH</sequence>
<dbReference type="AlphaFoldDB" id="A0A7K1UIK4"/>
<evidence type="ECO:0000259" key="1">
    <source>
        <dbReference type="Pfam" id="PF19502"/>
    </source>
</evidence>
<protein>
    <recommendedName>
        <fullName evidence="1">DUF6036 domain-containing protein</fullName>
    </recommendedName>
</protein>
<organism evidence="2 3">
    <name type="scientific">Nesterenkonia alkaliphila</name>
    <dbReference type="NCBI Taxonomy" id="1463631"/>
    <lineage>
        <taxon>Bacteria</taxon>
        <taxon>Bacillati</taxon>
        <taxon>Actinomycetota</taxon>
        <taxon>Actinomycetes</taxon>
        <taxon>Micrococcales</taxon>
        <taxon>Micrococcaceae</taxon>
        <taxon>Nesterenkonia</taxon>
    </lineage>
</organism>
<keyword evidence="3" id="KW-1185">Reference proteome</keyword>
<dbReference type="EMBL" id="WRPM01000053">
    <property type="protein sequence ID" value="MVT26246.1"/>
    <property type="molecule type" value="Genomic_DNA"/>
</dbReference>
<dbReference type="OrthoDB" id="1524134at2"/>
<dbReference type="RefSeq" id="WP_157323020.1">
    <property type="nucleotide sequence ID" value="NZ_BMFX01000050.1"/>
</dbReference>
<dbReference type="Proteomes" id="UP000460157">
    <property type="component" value="Unassembled WGS sequence"/>
</dbReference>
<accession>A0A7K1UIK4</accession>
<dbReference type="Pfam" id="PF19502">
    <property type="entry name" value="DUF6036"/>
    <property type="match status" value="1"/>
</dbReference>
<dbReference type="InterPro" id="IPR045792">
    <property type="entry name" value="DUF6036"/>
</dbReference>
<reference evidence="2 3" key="1">
    <citation type="submission" date="2019-12" db="EMBL/GenBank/DDBJ databases">
        <title>Nesterenkonia muleiensis sp. nov., a novel actinobacterium isolated from sap of Populus euphratica.</title>
        <authorList>
            <person name="Wang R."/>
        </authorList>
    </citation>
    <scope>NUCLEOTIDE SEQUENCE [LARGE SCALE GENOMIC DNA]</scope>
    <source>
        <strain evidence="2 3">F10</strain>
    </source>
</reference>
<evidence type="ECO:0000313" key="2">
    <source>
        <dbReference type="EMBL" id="MVT26246.1"/>
    </source>
</evidence>
<evidence type="ECO:0000313" key="3">
    <source>
        <dbReference type="Proteomes" id="UP000460157"/>
    </source>
</evidence>
<name>A0A7K1UIK4_9MICC</name>
<proteinExistence type="predicted"/>